<dbReference type="UniPathway" id="UPA00219"/>
<name>A0A7D3XQG3_9BACL</name>
<dbReference type="InterPro" id="IPR016166">
    <property type="entry name" value="FAD-bd_PCMH"/>
</dbReference>
<keyword evidence="14 16" id="KW-0961">Cell wall biogenesis/degradation</keyword>
<dbReference type="PANTHER" id="PTHR21071">
    <property type="entry name" value="UDP-N-ACETYLENOLPYRUVOYLGLUCOSAMINE REDUCTASE"/>
    <property type="match status" value="1"/>
</dbReference>
<dbReference type="GO" id="GO:0071555">
    <property type="term" value="P:cell wall organization"/>
    <property type="evidence" value="ECO:0007669"/>
    <property type="project" value="UniProtKB-KW"/>
</dbReference>
<dbReference type="EMBL" id="CP048104">
    <property type="protein sequence ID" value="QKG84767.1"/>
    <property type="molecule type" value="Genomic_DNA"/>
</dbReference>
<evidence type="ECO:0000256" key="5">
    <source>
        <dbReference type="ARBA" id="ARBA00022490"/>
    </source>
</evidence>
<dbReference type="PANTHER" id="PTHR21071:SF5">
    <property type="entry name" value="UDP-N-ACETYLENOLPYRUVOYLGLUCOSAMINE REDUCTASE"/>
    <property type="match status" value="1"/>
</dbReference>
<dbReference type="Proteomes" id="UP000503088">
    <property type="component" value="Chromosome"/>
</dbReference>
<dbReference type="NCBIfam" id="TIGR00179">
    <property type="entry name" value="murB"/>
    <property type="match status" value="1"/>
</dbReference>
<comment type="function">
    <text evidence="2 16">Cell wall formation.</text>
</comment>
<dbReference type="Gene3D" id="3.90.78.10">
    <property type="entry name" value="UDP-N-acetylenolpyruvoylglucosamine reductase, C-terminal domain"/>
    <property type="match status" value="1"/>
</dbReference>
<evidence type="ECO:0000256" key="8">
    <source>
        <dbReference type="ARBA" id="ARBA00022827"/>
    </source>
</evidence>
<dbReference type="InterPro" id="IPR003170">
    <property type="entry name" value="MurB"/>
</dbReference>
<comment type="subcellular location">
    <subcellularLocation>
        <location evidence="3 16">Cytoplasm</location>
    </subcellularLocation>
</comment>
<evidence type="ECO:0000256" key="9">
    <source>
        <dbReference type="ARBA" id="ARBA00022857"/>
    </source>
</evidence>
<dbReference type="KEGG" id="kpul:GXN76_09965"/>
<evidence type="ECO:0000256" key="4">
    <source>
        <dbReference type="ARBA" id="ARBA00004752"/>
    </source>
</evidence>
<proteinExistence type="inferred from homology"/>
<feature type="active site" description="Proton donor" evidence="16">
    <location>
        <position position="225"/>
    </location>
</feature>
<dbReference type="Pfam" id="PF02873">
    <property type="entry name" value="MurB_C"/>
    <property type="match status" value="1"/>
</dbReference>
<reference evidence="18 19" key="1">
    <citation type="submission" date="2020-01" db="EMBL/GenBank/DDBJ databases">
        <authorList>
            <person name="Gulvik C.A."/>
            <person name="Batra D.G."/>
        </authorList>
    </citation>
    <scope>NUCLEOTIDE SEQUENCE [LARGE SCALE GENOMIC DNA]</scope>
    <source>
        <strain evidence="18 19">W9323</strain>
    </source>
</reference>
<comment type="similarity">
    <text evidence="16">Belongs to the MurB family.</text>
</comment>
<evidence type="ECO:0000256" key="2">
    <source>
        <dbReference type="ARBA" id="ARBA00003921"/>
    </source>
</evidence>
<evidence type="ECO:0000256" key="6">
    <source>
        <dbReference type="ARBA" id="ARBA00022618"/>
    </source>
</evidence>
<sequence length="302" mass="33066">MKEIARELKKARVEDVRMDESLSKHTTWKVGGPADILIYPHSKEELERTMAVIRQYEIPWRIIGRGSNLLVRDGGVRGAVIKIGSGLDHMQVKGDRVIVGGGYSFVRLSVIVSRQGLAGLEFAGGIPGTVGGAVFMNAGAHGSETCEVLESAEVLSEDGKWLRLTNEELQFSYRTSILQSQLRGVVTEATFQLKKGDAKQVSEAMLRYKQRRMETQPLQHPCAGSVFRNPSGNHSGHLIESAGLKGFRIGGAEVSTQHANFIINRGDATANDVLTLIHHIIRTIDEKYGITLQPEVQVVGEG</sequence>
<dbReference type="InterPro" id="IPR036635">
    <property type="entry name" value="MurB_C_sf"/>
</dbReference>
<evidence type="ECO:0000256" key="13">
    <source>
        <dbReference type="ARBA" id="ARBA00023306"/>
    </source>
</evidence>
<evidence type="ECO:0000256" key="12">
    <source>
        <dbReference type="ARBA" id="ARBA00023002"/>
    </source>
</evidence>
<keyword evidence="6 16" id="KW-0132">Cell division</keyword>
<feature type="active site" evidence="16">
    <location>
        <position position="295"/>
    </location>
</feature>
<dbReference type="InterPro" id="IPR016169">
    <property type="entry name" value="FAD-bd_PCMH_sub2"/>
</dbReference>
<dbReference type="HAMAP" id="MF_00037">
    <property type="entry name" value="MurB"/>
    <property type="match status" value="1"/>
</dbReference>
<dbReference type="GO" id="GO:0009252">
    <property type="term" value="P:peptidoglycan biosynthetic process"/>
    <property type="evidence" value="ECO:0007669"/>
    <property type="project" value="UniProtKB-UniRule"/>
</dbReference>
<comment type="pathway">
    <text evidence="4 16">Cell wall biogenesis; peptidoglycan biosynthesis.</text>
</comment>
<evidence type="ECO:0000256" key="1">
    <source>
        <dbReference type="ARBA" id="ARBA00001974"/>
    </source>
</evidence>
<dbReference type="AlphaFoldDB" id="A0A7D3XQG3"/>
<protein>
    <recommendedName>
        <fullName evidence="16">UDP-N-acetylenolpyruvoylglucosamine reductase</fullName>
        <ecNumber evidence="16">1.3.1.98</ecNumber>
    </recommendedName>
    <alternativeName>
        <fullName evidence="16">UDP-N-acetylmuramate dehydrogenase</fullName>
    </alternativeName>
</protein>
<dbReference type="InterPro" id="IPR011601">
    <property type="entry name" value="MurB_C"/>
</dbReference>
<evidence type="ECO:0000256" key="3">
    <source>
        <dbReference type="ARBA" id="ARBA00004496"/>
    </source>
</evidence>
<organism evidence="18 19">
    <name type="scientific">Kroppenstedtia pulmonis</name>
    <dbReference type="NCBI Taxonomy" id="1380685"/>
    <lineage>
        <taxon>Bacteria</taxon>
        <taxon>Bacillati</taxon>
        <taxon>Bacillota</taxon>
        <taxon>Bacilli</taxon>
        <taxon>Bacillales</taxon>
        <taxon>Thermoactinomycetaceae</taxon>
        <taxon>Kroppenstedtia</taxon>
    </lineage>
</organism>
<evidence type="ECO:0000313" key="18">
    <source>
        <dbReference type="EMBL" id="QKG84767.1"/>
    </source>
</evidence>
<dbReference type="NCBIfam" id="NF010480">
    <property type="entry name" value="PRK13905.1"/>
    <property type="match status" value="1"/>
</dbReference>
<dbReference type="GO" id="GO:0051301">
    <property type="term" value="P:cell division"/>
    <property type="evidence" value="ECO:0007669"/>
    <property type="project" value="UniProtKB-KW"/>
</dbReference>
<dbReference type="Gene3D" id="3.30.465.10">
    <property type="match status" value="1"/>
</dbReference>
<evidence type="ECO:0000256" key="10">
    <source>
        <dbReference type="ARBA" id="ARBA00022960"/>
    </source>
</evidence>
<dbReference type="InterPro" id="IPR006094">
    <property type="entry name" value="Oxid_FAD_bind_N"/>
</dbReference>
<dbReference type="InterPro" id="IPR016167">
    <property type="entry name" value="FAD-bd_PCMH_sub1"/>
</dbReference>
<keyword evidence="8 16" id="KW-0274">FAD</keyword>
<dbReference type="InterPro" id="IPR036318">
    <property type="entry name" value="FAD-bd_PCMH-like_sf"/>
</dbReference>
<dbReference type="RefSeq" id="WP_173222782.1">
    <property type="nucleotide sequence ID" value="NZ_CP048104.1"/>
</dbReference>
<keyword evidence="12 16" id="KW-0560">Oxidoreductase</keyword>
<feature type="active site" evidence="16">
    <location>
        <position position="174"/>
    </location>
</feature>
<dbReference type="GO" id="GO:0008360">
    <property type="term" value="P:regulation of cell shape"/>
    <property type="evidence" value="ECO:0007669"/>
    <property type="project" value="UniProtKB-KW"/>
</dbReference>
<keyword evidence="19" id="KW-1185">Reference proteome</keyword>
<evidence type="ECO:0000259" key="17">
    <source>
        <dbReference type="PROSITE" id="PS51387"/>
    </source>
</evidence>
<evidence type="ECO:0000313" key="19">
    <source>
        <dbReference type="Proteomes" id="UP000503088"/>
    </source>
</evidence>
<comment type="cofactor">
    <cofactor evidence="1 16">
        <name>FAD</name>
        <dbReference type="ChEBI" id="CHEBI:57692"/>
    </cofactor>
</comment>
<keyword evidence="7 16" id="KW-0285">Flavoprotein</keyword>
<dbReference type="EC" id="1.3.1.98" evidence="16"/>
<keyword evidence="9 16" id="KW-0521">NADP</keyword>
<evidence type="ECO:0000256" key="16">
    <source>
        <dbReference type="HAMAP-Rule" id="MF_00037"/>
    </source>
</evidence>
<evidence type="ECO:0000256" key="14">
    <source>
        <dbReference type="ARBA" id="ARBA00023316"/>
    </source>
</evidence>
<keyword evidence="5 16" id="KW-0963">Cytoplasm</keyword>
<evidence type="ECO:0000256" key="11">
    <source>
        <dbReference type="ARBA" id="ARBA00022984"/>
    </source>
</evidence>
<evidence type="ECO:0000256" key="15">
    <source>
        <dbReference type="ARBA" id="ARBA00048914"/>
    </source>
</evidence>
<dbReference type="SUPFAM" id="SSF56194">
    <property type="entry name" value="Uridine diphospho-N-Acetylenolpyruvylglucosamine reductase, MurB, C-terminal domain"/>
    <property type="match status" value="1"/>
</dbReference>
<evidence type="ECO:0000256" key="7">
    <source>
        <dbReference type="ARBA" id="ARBA00022630"/>
    </source>
</evidence>
<dbReference type="GO" id="GO:0071949">
    <property type="term" value="F:FAD binding"/>
    <property type="evidence" value="ECO:0007669"/>
    <property type="project" value="InterPro"/>
</dbReference>
<dbReference type="SUPFAM" id="SSF56176">
    <property type="entry name" value="FAD-binding/transporter-associated domain-like"/>
    <property type="match status" value="1"/>
</dbReference>
<feature type="domain" description="FAD-binding PCMH-type" evidence="17">
    <location>
        <begin position="29"/>
        <end position="196"/>
    </location>
</feature>
<accession>A0A7D3XQG3</accession>
<keyword evidence="13 16" id="KW-0131">Cell cycle</keyword>
<dbReference type="PROSITE" id="PS51387">
    <property type="entry name" value="FAD_PCMH"/>
    <property type="match status" value="1"/>
</dbReference>
<gene>
    <name evidence="16 18" type="primary">murB</name>
    <name evidence="18" type="ORF">GXN76_09965</name>
</gene>
<comment type="catalytic activity">
    <reaction evidence="15 16">
        <text>UDP-N-acetyl-alpha-D-muramate + NADP(+) = UDP-N-acetyl-3-O-(1-carboxyvinyl)-alpha-D-glucosamine + NADPH + H(+)</text>
        <dbReference type="Rhea" id="RHEA:12248"/>
        <dbReference type="ChEBI" id="CHEBI:15378"/>
        <dbReference type="ChEBI" id="CHEBI:57783"/>
        <dbReference type="ChEBI" id="CHEBI:58349"/>
        <dbReference type="ChEBI" id="CHEBI:68483"/>
        <dbReference type="ChEBI" id="CHEBI:70757"/>
        <dbReference type="EC" id="1.3.1.98"/>
    </reaction>
</comment>
<dbReference type="Gene3D" id="3.30.43.10">
    <property type="entry name" value="Uridine Diphospho-n-acetylenolpyruvylglucosamine Reductase, domain 2"/>
    <property type="match status" value="1"/>
</dbReference>
<dbReference type="GO" id="GO:0005829">
    <property type="term" value="C:cytosol"/>
    <property type="evidence" value="ECO:0007669"/>
    <property type="project" value="TreeGrafter"/>
</dbReference>
<keyword evidence="10 16" id="KW-0133">Cell shape</keyword>
<keyword evidence="11 16" id="KW-0573">Peptidoglycan synthesis</keyword>
<dbReference type="Pfam" id="PF01565">
    <property type="entry name" value="FAD_binding_4"/>
    <property type="match status" value="1"/>
</dbReference>
<dbReference type="GO" id="GO:0008762">
    <property type="term" value="F:UDP-N-acetylmuramate dehydrogenase activity"/>
    <property type="evidence" value="ECO:0007669"/>
    <property type="project" value="UniProtKB-UniRule"/>
</dbReference>